<keyword evidence="4" id="KW-1185">Reference proteome</keyword>
<dbReference type="EMBL" id="JALJOQ010000139">
    <property type="protein sequence ID" value="KAK9794360.1"/>
    <property type="molecule type" value="Genomic_DNA"/>
</dbReference>
<evidence type="ECO:0000256" key="1">
    <source>
        <dbReference type="SAM" id="MobiDB-lite"/>
    </source>
</evidence>
<evidence type="ECO:0000259" key="2">
    <source>
        <dbReference type="Pfam" id="PF03457"/>
    </source>
</evidence>
<dbReference type="Gene3D" id="6.10.140.530">
    <property type="match status" value="1"/>
</dbReference>
<name>A0AAW1NUM8_9CHLO</name>
<reference evidence="3 4" key="1">
    <citation type="journal article" date="2024" name="Nat. Commun.">
        <title>Phylogenomics reveals the evolutionary origins of lichenization in chlorophyte algae.</title>
        <authorList>
            <person name="Puginier C."/>
            <person name="Libourel C."/>
            <person name="Otte J."/>
            <person name="Skaloud P."/>
            <person name="Haon M."/>
            <person name="Grisel S."/>
            <person name="Petersen M."/>
            <person name="Berrin J.G."/>
            <person name="Delaux P.M."/>
            <person name="Dal Grande F."/>
            <person name="Keller J."/>
        </authorList>
    </citation>
    <scope>NUCLEOTIDE SEQUENCE [LARGE SCALE GENOMIC DNA]</scope>
    <source>
        <strain evidence="3 4">SAG 2036</strain>
    </source>
</reference>
<evidence type="ECO:0000313" key="3">
    <source>
        <dbReference type="EMBL" id="KAK9794360.1"/>
    </source>
</evidence>
<feature type="region of interest" description="Disordered" evidence="1">
    <location>
        <begin position="475"/>
        <end position="495"/>
    </location>
</feature>
<comment type="caution">
    <text evidence="3">The sequence shown here is derived from an EMBL/GenBank/DDBJ whole genome shotgun (WGS) entry which is preliminary data.</text>
</comment>
<feature type="compositionally biased region" description="Low complexity" evidence="1">
    <location>
        <begin position="480"/>
        <end position="494"/>
    </location>
</feature>
<sequence>MPTLALQVRRGVGWGEEILPHLTVEQRVLKRNRSAQPDPWTENSAEYYLRDVCGIPEKLVDAVLVTAVAWRVTPGGRALIDRRRRCRCERNMPLVSEYLQDCGVRQGRKGVGAIFMQVPQIMLCKPNQNDRWDRRAIELAAFWLQNGHCNVPEDCQQYPELGPWVRRQRTVQQQGTLSEQRLSILEAIGFDFGNEAQITEEWETRFDQLVDWLLWKEGKVGSALDWVGLEWGAQGGLRAREVVLWSQLQREFKKRCLLPDAAIKRLDAIGFCWDPQVGQPADVRWMDRLGSLLYVIERQKRALEKRAQAQYWLQQRLHVQNGELPDDAPLQEVVESSSKPPPLSAAAAKDLMVWSSESPVMLRKGFGIWATHEDKDLAWLQKEVPQRSAAMASANFEPGQGTWLAHQRWLWRHGRLTPEQCRLLRLVGMELVLETADGWRAAAHEAAFFMHGCGVGKGLEQLEAASMACIEDGTDASLQTSPRSSTSRSPPSRASRLHPELVLPAQAFAPPSQAKVDLRALQRLSSHLDSAPPPGQDTLYPPRQPYAAVKTLPKGDDMAETGTALQVVSRPKVTRLSVPAVRSAV</sequence>
<feature type="domain" description="Helicase-associated" evidence="2">
    <location>
        <begin position="129"/>
        <end position="190"/>
    </location>
</feature>
<dbReference type="Pfam" id="PF03457">
    <property type="entry name" value="HA"/>
    <property type="match status" value="1"/>
</dbReference>
<dbReference type="Proteomes" id="UP001465755">
    <property type="component" value="Unassembled WGS sequence"/>
</dbReference>
<evidence type="ECO:0000313" key="4">
    <source>
        <dbReference type="Proteomes" id="UP001465755"/>
    </source>
</evidence>
<dbReference type="PANTHER" id="PTHR33418">
    <property type="entry name" value="HELICASE-ASSOCIATED"/>
    <property type="match status" value="1"/>
</dbReference>
<dbReference type="AlphaFoldDB" id="A0AAW1NUM8"/>
<accession>A0AAW1NUM8</accession>
<dbReference type="PANTHER" id="PTHR33418:SF1">
    <property type="entry name" value="HELICASE-ASSOCIATED DOMAIN-CONTAINING PROTEIN"/>
    <property type="match status" value="1"/>
</dbReference>
<dbReference type="InterPro" id="IPR005114">
    <property type="entry name" value="Helicase_assoc"/>
</dbReference>
<proteinExistence type="predicted"/>
<organism evidence="3 4">
    <name type="scientific">Symbiochloris irregularis</name>
    <dbReference type="NCBI Taxonomy" id="706552"/>
    <lineage>
        <taxon>Eukaryota</taxon>
        <taxon>Viridiplantae</taxon>
        <taxon>Chlorophyta</taxon>
        <taxon>core chlorophytes</taxon>
        <taxon>Trebouxiophyceae</taxon>
        <taxon>Trebouxiales</taxon>
        <taxon>Trebouxiaceae</taxon>
        <taxon>Symbiochloris</taxon>
    </lineage>
</organism>
<protein>
    <recommendedName>
        <fullName evidence="2">Helicase-associated domain-containing protein</fullName>
    </recommendedName>
</protein>
<gene>
    <name evidence="3" type="ORF">WJX73_004870</name>
</gene>